<gene>
    <name evidence="1" type="ORF">CVLEPA_LOCUS21455</name>
</gene>
<keyword evidence="2" id="KW-1185">Reference proteome</keyword>
<evidence type="ECO:0000313" key="2">
    <source>
        <dbReference type="Proteomes" id="UP001642483"/>
    </source>
</evidence>
<dbReference type="EMBL" id="CAWYQH010000108">
    <property type="protein sequence ID" value="CAK8689452.1"/>
    <property type="molecule type" value="Genomic_DNA"/>
</dbReference>
<comment type="caution">
    <text evidence="1">The sequence shown here is derived from an EMBL/GenBank/DDBJ whole genome shotgun (WGS) entry which is preliminary data.</text>
</comment>
<proteinExistence type="predicted"/>
<accession>A0ABP0GCC9</accession>
<protein>
    <submittedName>
        <fullName evidence="1">Uncharacterized protein</fullName>
    </submittedName>
</protein>
<reference evidence="1 2" key="1">
    <citation type="submission" date="2024-02" db="EMBL/GenBank/DDBJ databases">
        <authorList>
            <person name="Daric V."/>
            <person name="Darras S."/>
        </authorList>
    </citation>
    <scope>NUCLEOTIDE SEQUENCE [LARGE SCALE GENOMIC DNA]</scope>
</reference>
<dbReference type="Proteomes" id="UP001642483">
    <property type="component" value="Unassembled WGS sequence"/>
</dbReference>
<name>A0ABP0GCC9_CLALP</name>
<organism evidence="1 2">
    <name type="scientific">Clavelina lepadiformis</name>
    <name type="common">Light-bulb sea squirt</name>
    <name type="synonym">Ascidia lepadiformis</name>
    <dbReference type="NCBI Taxonomy" id="159417"/>
    <lineage>
        <taxon>Eukaryota</taxon>
        <taxon>Metazoa</taxon>
        <taxon>Chordata</taxon>
        <taxon>Tunicata</taxon>
        <taxon>Ascidiacea</taxon>
        <taxon>Aplousobranchia</taxon>
        <taxon>Clavelinidae</taxon>
        <taxon>Clavelina</taxon>
    </lineage>
</organism>
<sequence length="137" mass="15550">MTREPENESVRITVESLILTVTEQVSDESRPLDTKENVNTQTIDDEIVSKTRRVGLPPEKEYKSARRLFSRSDSEVKANIRDIIKFKEACLNKDDGYQIPTLNKRTIRARVSQSGPMAPPFSGGHERVTSRGFTIEL</sequence>
<evidence type="ECO:0000313" key="1">
    <source>
        <dbReference type="EMBL" id="CAK8689452.1"/>
    </source>
</evidence>